<gene>
    <name evidence="15" type="primary">bcp_3</name>
    <name evidence="15" type="ORF">CI1B_76440</name>
</gene>
<accession>A0A508TWK3</accession>
<keyword evidence="8" id="KW-0676">Redox-active center</keyword>
<dbReference type="PANTHER" id="PTHR42801:SF4">
    <property type="entry name" value="AHPC_TSA FAMILY PROTEIN"/>
    <property type="match status" value="1"/>
</dbReference>
<evidence type="ECO:0000256" key="1">
    <source>
        <dbReference type="ARBA" id="ARBA00003330"/>
    </source>
</evidence>
<comment type="function">
    <text evidence="1">Thiol-specific peroxidase that catalyzes the reduction of hydrogen peroxide and organic hydroperoxides to water and alcohols, respectively. Plays a role in cell protection against oxidative stress by detoxifying peroxides and as sensor of hydrogen peroxide-mediated signaling events.</text>
</comment>
<evidence type="ECO:0000256" key="6">
    <source>
        <dbReference type="ARBA" id="ARBA00023002"/>
    </source>
</evidence>
<evidence type="ECO:0000256" key="11">
    <source>
        <dbReference type="ARBA" id="ARBA00042639"/>
    </source>
</evidence>
<evidence type="ECO:0000256" key="12">
    <source>
        <dbReference type="ARBA" id="ARBA00049091"/>
    </source>
</evidence>
<comment type="catalytic activity">
    <reaction evidence="12">
        <text>a hydroperoxide + [thioredoxin]-dithiol = an alcohol + [thioredoxin]-disulfide + H2O</text>
        <dbReference type="Rhea" id="RHEA:62620"/>
        <dbReference type="Rhea" id="RHEA-COMP:10698"/>
        <dbReference type="Rhea" id="RHEA-COMP:10700"/>
        <dbReference type="ChEBI" id="CHEBI:15377"/>
        <dbReference type="ChEBI" id="CHEBI:29950"/>
        <dbReference type="ChEBI" id="CHEBI:30879"/>
        <dbReference type="ChEBI" id="CHEBI:35924"/>
        <dbReference type="ChEBI" id="CHEBI:50058"/>
        <dbReference type="EC" id="1.11.1.24"/>
    </reaction>
</comment>
<dbReference type="GO" id="GO:0045454">
    <property type="term" value="P:cell redox homeostasis"/>
    <property type="evidence" value="ECO:0007669"/>
    <property type="project" value="TreeGrafter"/>
</dbReference>
<dbReference type="FunFam" id="3.40.30.10:FF:000007">
    <property type="entry name" value="Thioredoxin-dependent thiol peroxidase"/>
    <property type="match status" value="1"/>
</dbReference>
<evidence type="ECO:0000256" key="8">
    <source>
        <dbReference type="ARBA" id="ARBA00023284"/>
    </source>
</evidence>
<evidence type="ECO:0000259" key="14">
    <source>
        <dbReference type="PROSITE" id="PS51352"/>
    </source>
</evidence>
<comment type="similarity">
    <text evidence="10">Belongs to the peroxiredoxin family. BCP/PrxQ subfamily.</text>
</comment>
<dbReference type="SUPFAM" id="SSF52833">
    <property type="entry name" value="Thioredoxin-like"/>
    <property type="match status" value="1"/>
</dbReference>
<evidence type="ECO:0000313" key="15">
    <source>
        <dbReference type="EMBL" id="VIO79015.1"/>
    </source>
</evidence>
<sequence>MSKKTRKKSSNTTGKRAATKIARGAGTSTRKSATKSRTTVAKAKKAKQPVKTRSAAAVRSKASHTATSKPLSAKPAAAKSAGTILAEGAMAPAFTLPRDGGESVSLSDFAGKKLVLFFYPRADTPGCTKEAIDFTRLKSAFAAVGTEVLGISADTVKAQESFRNKHQLSVPLISDEQHQMLETYGVWGEKSLYGRTFMGIIRTTVLVDSDGKVARVWRHVKVDGHADAVLEAARSL</sequence>
<reference evidence="15" key="1">
    <citation type="submission" date="2019-02" db="EMBL/GenBank/DDBJ databases">
        <authorList>
            <person name="Pothier F.J."/>
        </authorList>
    </citation>
    <scope>NUCLEOTIDE SEQUENCE</scope>
    <source>
        <strain evidence="15">CI-1B</strain>
    </source>
</reference>
<evidence type="ECO:0000256" key="3">
    <source>
        <dbReference type="ARBA" id="ARBA00013017"/>
    </source>
</evidence>
<dbReference type="NCBIfam" id="NF006960">
    <property type="entry name" value="PRK09437.1"/>
    <property type="match status" value="1"/>
</dbReference>
<feature type="compositionally biased region" description="Low complexity" evidence="13">
    <location>
        <begin position="27"/>
        <end position="41"/>
    </location>
</feature>
<proteinExistence type="inferred from homology"/>
<dbReference type="GO" id="GO:0008379">
    <property type="term" value="F:thioredoxin peroxidase activity"/>
    <property type="evidence" value="ECO:0007669"/>
    <property type="project" value="TreeGrafter"/>
</dbReference>
<evidence type="ECO:0000256" key="9">
    <source>
        <dbReference type="ARBA" id="ARBA00032824"/>
    </source>
</evidence>
<dbReference type="InterPro" id="IPR050924">
    <property type="entry name" value="Peroxiredoxin_BCP/PrxQ"/>
</dbReference>
<dbReference type="InterPro" id="IPR000866">
    <property type="entry name" value="AhpC/TSA"/>
</dbReference>
<dbReference type="CDD" id="cd03017">
    <property type="entry name" value="PRX_BCP"/>
    <property type="match status" value="1"/>
</dbReference>
<keyword evidence="7" id="KW-1015">Disulfide bond</keyword>
<dbReference type="Gene3D" id="3.40.30.10">
    <property type="entry name" value="Glutaredoxin"/>
    <property type="match status" value="1"/>
</dbReference>
<dbReference type="GO" id="GO:0005737">
    <property type="term" value="C:cytoplasm"/>
    <property type="evidence" value="ECO:0007669"/>
    <property type="project" value="TreeGrafter"/>
</dbReference>
<dbReference type="PROSITE" id="PS51352">
    <property type="entry name" value="THIOREDOXIN_2"/>
    <property type="match status" value="1"/>
</dbReference>
<dbReference type="EMBL" id="CAADFC020000032">
    <property type="protein sequence ID" value="VIO79015.1"/>
    <property type="molecule type" value="Genomic_DNA"/>
</dbReference>
<keyword evidence="5" id="KW-0049">Antioxidant</keyword>
<evidence type="ECO:0000256" key="5">
    <source>
        <dbReference type="ARBA" id="ARBA00022862"/>
    </source>
</evidence>
<comment type="caution">
    <text evidence="15">The sequence shown here is derived from an EMBL/GenBank/DDBJ whole genome shotgun (WGS) entry which is preliminary data.</text>
</comment>
<keyword evidence="4 15" id="KW-0575">Peroxidase</keyword>
<dbReference type="GO" id="GO:0034599">
    <property type="term" value="P:cellular response to oxidative stress"/>
    <property type="evidence" value="ECO:0007669"/>
    <property type="project" value="TreeGrafter"/>
</dbReference>
<dbReference type="InterPro" id="IPR036249">
    <property type="entry name" value="Thioredoxin-like_sf"/>
</dbReference>
<evidence type="ECO:0000256" key="7">
    <source>
        <dbReference type="ARBA" id="ARBA00023157"/>
    </source>
</evidence>
<dbReference type="EC" id="1.11.1.24" evidence="3"/>
<keyword evidence="6 15" id="KW-0560">Oxidoreductase</keyword>
<keyword evidence="16" id="KW-1185">Reference proteome</keyword>
<dbReference type="OrthoDB" id="9812811at2"/>
<dbReference type="Proteomes" id="UP000328092">
    <property type="component" value="Unassembled WGS sequence"/>
</dbReference>
<dbReference type="RefSeq" id="WP_139864177.1">
    <property type="nucleotide sequence ID" value="NZ_CAADFC020000032.1"/>
</dbReference>
<feature type="region of interest" description="Disordered" evidence="13">
    <location>
        <begin position="1"/>
        <end position="74"/>
    </location>
</feature>
<evidence type="ECO:0000256" key="2">
    <source>
        <dbReference type="ARBA" id="ARBA00011245"/>
    </source>
</evidence>
<feature type="domain" description="Thioredoxin" evidence="14">
    <location>
        <begin position="85"/>
        <end position="236"/>
    </location>
</feature>
<comment type="subunit">
    <text evidence="2">Monomer.</text>
</comment>
<dbReference type="PANTHER" id="PTHR42801">
    <property type="entry name" value="THIOREDOXIN-DEPENDENT PEROXIDE REDUCTASE"/>
    <property type="match status" value="1"/>
</dbReference>
<evidence type="ECO:0000256" key="10">
    <source>
        <dbReference type="ARBA" id="ARBA00038489"/>
    </source>
</evidence>
<organism evidence="15 16">
    <name type="scientific">Bradyrhizobium ivorense</name>
    <dbReference type="NCBI Taxonomy" id="2511166"/>
    <lineage>
        <taxon>Bacteria</taxon>
        <taxon>Pseudomonadati</taxon>
        <taxon>Pseudomonadota</taxon>
        <taxon>Alphaproteobacteria</taxon>
        <taxon>Hyphomicrobiales</taxon>
        <taxon>Nitrobacteraceae</taxon>
        <taxon>Bradyrhizobium</taxon>
    </lineage>
</organism>
<dbReference type="InterPro" id="IPR013766">
    <property type="entry name" value="Thioredoxin_domain"/>
</dbReference>
<evidence type="ECO:0000256" key="13">
    <source>
        <dbReference type="SAM" id="MobiDB-lite"/>
    </source>
</evidence>
<name>A0A508TWK3_9BRAD</name>
<dbReference type="AlphaFoldDB" id="A0A508TWK3"/>
<protein>
    <recommendedName>
        <fullName evidence="3">thioredoxin-dependent peroxiredoxin</fullName>
        <ecNumber evidence="3">1.11.1.24</ecNumber>
    </recommendedName>
    <alternativeName>
        <fullName evidence="9">Thioredoxin peroxidase</fullName>
    </alternativeName>
    <alternativeName>
        <fullName evidence="11">Thioredoxin-dependent peroxiredoxin Bcp</fullName>
    </alternativeName>
</protein>
<evidence type="ECO:0000256" key="4">
    <source>
        <dbReference type="ARBA" id="ARBA00022559"/>
    </source>
</evidence>
<evidence type="ECO:0000313" key="16">
    <source>
        <dbReference type="Proteomes" id="UP000328092"/>
    </source>
</evidence>
<dbReference type="Pfam" id="PF00578">
    <property type="entry name" value="AhpC-TSA"/>
    <property type="match status" value="1"/>
</dbReference>